<sequence>MSRPIQDCRHQGQIHKWSQIQYLANPTAIKFGEVYTLPPTWYNGTISTATIPSNSFKFVNETGSEASAVLFKTVISQDMPFYISSPPVDPWTNELMSPSSVAALWFQNYAEARTMVSVIKSDLSMFGSSSQKPGTGLSTT</sequence>
<dbReference type="HOGENOM" id="CLU_2015373_0_0_1"/>
<dbReference type="VEuPathDB" id="FungiDB:FOZG_09303"/>
<reference evidence="1" key="1">
    <citation type="submission" date="2011-06" db="EMBL/GenBank/DDBJ databases">
        <title>The Genome Sequence of Fusarium oxysporum Fo47.</title>
        <authorList>
            <consortium name="The Broad Institute Genome Sequencing Platform"/>
            <person name="Ma L.-J."/>
            <person name="Gale L.R."/>
            <person name="Schwartz D.C."/>
            <person name="Zhou S."/>
            <person name="Corby-Kistler H."/>
            <person name="Young S.K."/>
            <person name="Zeng Q."/>
            <person name="Gargeya S."/>
            <person name="Fitzgerald M."/>
            <person name="Haas B."/>
            <person name="Abouelleil A."/>
            <person name="Alvarado L."/>
            <person name="Arachchi H.M."/>
            <person name="Berlin A."/>
            <person name="Brown A."/>
            <person name="Chapman S.B."/>
            <person name="Chen Z."/>
            <person name="Dunbar C."/>
            <person name="Freedman E."/>
            <person name="Gearin G."/>
            <person name="Gellesch M."/>
            <person name="Goldberg J."/>
            <person name="Griggs A."/>
            <person name="Gujja S."/>
            <person name="Heiman D."/>
            <person name="Howarth C."/>
            <person name="Larson L."/>
            <person name="Lui A."/>
            <person name="MacDonald P.J.P."/>
            <person name="Mehta T."/>
            <person name="Montmayeur A."/>
            <person name="Murphy C."/>
            <person name="Neiman D."/>
            <person name="Pearson M."/>
            <person name="Priest M."/>
            <person name="Roberts A."/>
            <person name="Saif S."/>
            <person name="Shea T."/>
            <person name="Shenoy N."/>
            <person name="Sisk P."/>
            <person name="Stolte C."/>
            <person name="Sykes S."/>
            <person name="Wortman J."/>
            <person name="Nusbaum C."/>
            <person name="Birren B."/>
        </authorList>
    </citation>
    <scope>NUCLEOTIDE SEQUENCE [LARGE SCALE GENOMIC DNA]</scope>
    <source>
        <strain evidence="1">Fo47</strain>
    </source>
</reference>
<dbReference type="AlphaFoldDB" id="W9KD43"/>
<evidence type="ECO:0000313" key="1">
    <source>
        <dbReference type="EMBL" id="EWZ40659.1"/>
    </source>
</evidence>
<gene>
    <name evidence="1" type="ORF">FOZG_09303</name>
</gene>
<name>W9KD43_FUSOX</name>
<protein>
    <submittedName>
        <fullName evidence="1">Uncharacterized protein</fullName>
    </submittedName>
</protein>
<accession>W9KD43</accession>
<reference evidence="1" key="2">
    <citation type="submission" date="2012-06" db="EMBL/GenBank/DDBJ databases">
        <title>Annotation of the Genome Sequence of Fusarium oxysporum Fo47.</title>
        <authorList>
            <consortium name="The Broad Institute Genomics Platform"/>
            <person name="Ma L.-J."/>
            <person name="Corby-Kistler H."/>
            <person name="Broz K."/>
            <person name="Gale L.R."/>
            <person name="Jonkers W."/>
            <person name="O'Donnell K."/>
            <person name="Ploetz R."/>
            <person name="Steinberg C."/>
            <person name="Schwartz D.C."/>
            <person name="VanEtten H."/>
            <person name="Zhou S."/>
            <person name="Young S.K."/>
            <person name="Zeng Q."/>
            <person name="Gargeya S."/>
            <person name="Fitzgerald M."/>
            <person name="Abouelleil A."/>
            <person name="Alvarado L."/>
            <person name="Chapman S.B."/>
            <person name="Gainer-Dewar J."/>
            <person name="Goldberg J."/>
            <person name="Griggs A."/>
            <person name="Gujja S."/>
            <person name="Hansen M."/>
            <person name="Howarth C."/>
            <person name="Imamovic A."/>
            <person name="Ireland A."/>
            <person name="Larimer J."/>
            <person name="McCowan C."/>
            <person name="Murphy C."/>
            <person name="Pearson M."/>
            <person name="Poon T.W."/>
            <person name="Priest M."/>
            <person name="Roberts A."/>
            <person name="Saif S."/>
            <person name="Shea T."/>
            <person name="Sykes S."/>
            <person name="Wortman J."/>
            <person name="Nusbaum C."/>
            <person name="Birren B."/>
        </authorList>
    </citation>
    <scope>NUCLEOTIDE SEQUENCE</scope>
    <source>
        <strain evidence="1">Fo47</strain>
    </source>
</reference>
<proteinExistence type="predicted"/>
<dbReference type="Proteomes" id="UP000030766">
    <property type="component" value="Unassembled WGS sequence"/>
</dbReference>
<organism evidence="1">
    <name type="scientific">Fusarium oxysporum Fo47</name>
    <dbReference type="NCBI Taxonomy" id="660027"/>
    <lineage>
        <taxon>Eukaryota</taxon>
        <taxon>Fungi</taxon>
        <taxon>Dikarya</taxon>
        <taxon>Ascomycota</taxon>
        <taxon>Pezizomycotina</taxon>
        <taxon>Sordariomycetes</taxon>
        <taxon>Hypocreomycetidae</taxon>
        <taxon>Hypocreales</taxon>
        <taxon>Nectriaceae</taxon>
        <taxon>Fusarium</taxon>
        <taxon>Fusarium oxysporum species complex</taxon>
    </lineage>
</organism>
<dbReference type="EMBL" id="JH717900">
    <property type="protein sequence ID" value="EWZ40659.1"/>
    <property type="molecule type" value="Genomic_DNA"/>
</dbReference>